<keyword evidence="6 9" id="KW-1133">Transmembrane helix</keyword>
<sequence>MPTPASRFDTRDIARIAVFAAIIASLGLIGPIPVPGLVPITAQTLGIVLAGAVLGPRRGAAAVTVFLLLVFIGLPLLSGGHGGAAVFAGVTAGYLIGWIPGAFVVGLIAYSGRGPVAWWRVALGGLVGGILVIYFFGIPVQSAVTGLPLGQTILTSIVFLPGDLIKIAVVTLLTVALWRAYPPVFGARAARSRPAADLEAPAVVETTPR</sequence>
<evidence type="ECO:0000256" key="3">
    <source>
        <dbReference type="ARBA" id="ARBA00022448"/>
    </source>
</evidence>
<evidence type="ECO:0000256" key="4">
    <source>
        <dbReference type="ARBA" id="ARBA00022475"/>
    </source>
</evidence>
<evidence type="ECO:0000256" key="7">
    <source>
        <dbReference type="ARBA" id="ARBA00023136"/>
    </source>
</evidence>
<comment type="subcellular location">
    <subcellularLocation>
        <location evidence="1 8">Cell membrane</location>
        <topology evidence="1 8">Multi-pass membrane protein</topology>
    </subcellularLocation>
</comment>
<keyword evidence="4 8" id="KW-1003">Cell membrane</keyword>
<keyword evidence="5 9" id="KW-0812">Transmembrane</keyword>
<proteinExistence type="inferred from homology"/>
<keyword evidence="7 8" id="KW-0472">Membrane</keyword>
<protein>
    <recommendedName>
        <fullName evidence="8">Biotin transporter</fullName>
    </recommendedName>
</protein>
<dbReference type="RefSeq" id="WP_386739194.1">
    <property type="nucleotide sequence ID" value="NZ_JBHSMG010000001.1"/>
</dbReference>
<dbReference type="PANTHER" id="PTHR34295:SF4">
    <property type="entry name" value="BIOTIN TRANSPORTER BIOY-RELATED"/>
    <property type="match status" value="1"/>
</dbReference>
<dbReference type="Proteomes" id="UP001596039">
    <property type="component" value="Unassembled WGS sequence"/>
</dbReference>
<feature type="transmembrane region" description="Helical" evidence="9">
    <location>
        <begin position="36"/>
        <end position="54"/>
    </location>
</feature>
<evidence type="ECO:0000256" key="1">
    <source>
        <dbReference type="ARBA" id="ARBA00004651"/>
    </source>
</evidence>
<feature type="transmembrane region" description="Helical" evidence="9">
    <location>
        <begin position="12"/>
        <end position="30"/>
    </location>
</feature>
<evidence type="ECO:0000256" key="9">
    <source>
        <dbReference type="SAM" id="Phobius"/>
    </source>
</evidence>
<evidence type="ECO:0000256" key="8">
    <source>
        <dbReference type="PIRNR" id="PIRNR016661"/>
    </source>
</evidence>
<feature type="transmembrane region" description="Helical" evidence="9">
    <location>
        <begin position="157"/>
        <end position="178"/>
    </location>
</feature>
<evidence type="ECO:0000313" key="11">
    <source>
        <dbReference type="Proteomes" id="UP001596039"/>
    </source>
</evidence>
<feature type="transmembrane region" description="Helical" evidence="9">
    <location>
        <begin position="117"/>
        <end position="137"/>
    </location>
</feature>
<feature type="transmembrane region" description="Helical" evidence="9">
    <location>
        <begin position="84"/>
        <end position="110"/>
    </location>
</feature>
<feature type="transmembrane region" description="Helical" evidence="9">
    <location>
        <begin position="61"/>
        <end position="78"/>
    </location>
</feature>
<evidence type="ECO:0000313" key="10">
    <source>
        <dbReference type="EMBL" id="MFC5501612.1"/>
    </source>
</evidence>
<comment type="caution">
    <text evidence="10">The sequence shown here is derived from an EMBL/GenBank/DDBJ whole genome shotgun (WGS) entry which is preliminary data.</text>
</comment>
<evidence type="ECO:0000256" key="5">
    <source>
        <dbReference type="ARBA" id="ARBA00022692"/>
    </source>
</evidence>
<comment type="similarity">
    <text evidence="2 8">Belongs to the BioY family.</text>
</comment>
<keyword evidence="3 8" id="KW-0813">Transport</keyword>
<evidence type="ECO:0000256" key="2">
    <source>
        <dbReference type="ARBA" id="ARBA00010692"/>
    </source>
</evidence>
<dbReference type="EMBL" id="JBHSMG010000001">
    <property type="protein sequence ID" value="MFC5501612.1"/>
    <property type="molecule type" value="Genomic_DNA"/>
</dbReference>
<dbReference type="Pfam" id="PF02632">
    <property type="entry name" value="BioY"/>
    <property type="match status" value="1"/>
</dbReference>
<accession>A0ABW0NNL6</accession>
<dbReference type="PIRSF" id="PIRSF016661">
    <property type="entry name" value="BioY"/>
    <property type="match status" value="1"/>
</dbReference>
<keyword evidence="11" id="KW-1185">Reference proteome</keyword>
<dbReference type="InterPro" id="IPR003784">
    <property type="entry name" value="BioY"/>
</dbReference>
<name>A0ABW0NNL6_9MICO</name>
<gene>
    <name evidence="10" type="ORF">ACFPJ4_05070</name>
</gene>
<organism evidence="10 11">
    <name type="scientific">Lysinimonas soli</name>
    <dbReference type="NCBI Taxonomy" id="1074233"/>
    <lineage>
        <taxon>Bacteria</taxon>
        <taxon>Bacillati</taxon>
        <taxon>Actinomycetota</taxon>
        <taxon>Actinomycetes</taxon>
        <taxon>Micrococcales</taxon>
        <taxon>Microbacteriaceae</taxon>
        <taxon>Lysinimonas</taxon>
    </lineage>
</organism>
<dbReference type="Gene3D" id="1.10.1760.20">
    <property type="match status" value="1"/>
</dbReference>
<dbReference type="PANTHER" id="PTHR34295">
    <property type="entry name" value="BIOTIN TRANSPORTER BIOY"/>
    <property type="match status" value="1"/>
</dbReference>
<evidence type="ECO:0000256" key="6">
    <source>
        <dbReference type="ARBA" id="ARBA00022989"/>
    </source>
</evidence>
<reference evidence="11" key="1">
    <citation type="journal article" date="2019" name="Int. J. Syst. Evol. Microbiol.">
        <title>The Global Catalogue of Microorganisms (GCM) 10K type strain sequencing project: providing services to taxonomists for standard genome sequencing and annotation.</title>
        <authorList>
            <consortium name="The Broad Institute Genomics Platform"/>
            <consortium name="The Broad Institute Genome Sequencing Center for Infectious Disease"/>
            <person name="Wu L."/>
            <person name="Ma J."/>
        </authorList>
    </citation>
    <scope>NUCLEOTIDE SEQUENCE [LARGE SCALE GENOMIC DNA]</scope>
    <source>
        <strain evidence="11">CGMCC 4.6997</strain>
    </source>
</reference>